<gene>
    <name evidence="4" type="ORF">QQF73_08400</name>
</gene>
<feature type="transmembrane region" description="Helical" evidence="3">
    <location>
        <begin position="41"/>
        <end position="62"/>
    </location>
</feature>
<evidence type="ECO:0000256" key="2">
    <source>
        <dbReference type="RuleBase" id="RU003750"/>
    </source>
</evidence>
<keyword evidence="1 2" id="KW-0808">Transferase</keyword>
<name>A0ABT7HBA4_9GAMM</name>
<dbReference type="InterPro" id="IPR048254">
    <property type="entry name" value="CDP_ALCOHOL_P_TRANSF_CS"/>
</dbReference>
<keyword evidence="3" id="KW-1133">Transmembrane helix</keyword>
<accession>A0ABT7HBA4</accession>
<proteinExistence type="inferred from homology"/>
<dbReference type="PROSITE" id="PS00379">
    <property type="entry name" value="CDP_ALCOHOL_P_TRANSF"/>
    <property type="match status" value="1"/>
</dbReference>
<keyword evidence="3" id="KW-0472">Membrane</keyword>
<dbReference type="Proteomes" id="UP001223547">
    <property type="component" value="Unassembled WGS sequence"/>
</dbReference>
<keyword evidence="3" id="KW-0812">Transmembrane</keyword>
<comment type="caution">
    <text evidence="4">The sequence shown here is derived from an EMBL/GenBank/DDBJ whole genome shotgun (WGS) entry which is preliminary data.</text>
</comment>
<dbReference type="RefSeq" id="WP_219865901.1">
    <property type="nucleotide sequence ID" value="NZ_JASSQD010000001.1"/>
</dbReference>
<feature type="transmembrane region" description="Helical" evidence="3">
    <location>
        <begin position="74"/>
        <end position="91"/>
    </location>
</feature>
<dbReference type="EMBL" id="JASSQD010000001">
    <property type="protein sequence ID" value="MDK9557640.1"/>
    <property type="molecule type" value="Genomic_DNA"/>
</dbReference>
<feature type="transmembrane region" description="Helical" evidence="3">
    <location>
        <begin position="97"/>
        <end position="114"/>
    </location>
</feature>
<dbReference type="Pfam" id="PF01066">
    <property type="entry name" value="CDP-OH_P_transf"/>
    <property type="match status" value="1"/>
</dbReference>
<comment type="similarity">
    <text evidence="2">Belongs to the CDP-alcohol phosphatidyltransferase class-I family.</text>
</comment>
<evidence type="ECO:0000313" key="5">
    <source>
        <dbReference type="Proteomes" id="UP001223547"/>
    </source>
</evidence>
<feature type="transmembrane region" description="Helical" evidence="3">
    <location>
        <begin position="214"/>
        <end position="235"/>
    </location>
</feature>
<sequence>MDSKGDSASPGLTALQDLTWALVLTAGLSSALALLWSLPAFFWLIAGVLFIVLSGCVLRHWLPDSDIGPANRATLLRATLVIVLFASAPFADRLGQGVWLYGILALVALILDGVDGAIARATNSQTEFGARFDMELDATFLLGLCVAVVALDKAGLWVLALGLMRYGFLIAGCFWRWLNHPLPESFRRKTICVWQIVSLMVAILPPISPVFASLALATALILLICSFYVDIYWLFQRRTAHATA</sequence>
<evidence type="ECO:0000256" key="3">
    <source>
        <dbReference type="SAM" id="Phobius"/>
    </source>
</evidence>
<evidence type="ECO:0000256" key="1">
    <source>
        <dbReference type="ARBA" id="ARBA00022679"/>
    </source>
</evidence>
<dbReference type="Gene3D" id="1.20.120.1760">
    <property type="match status" value="1"/>
</dbReference>
<dbReference type="InterPro" id="IPR000462">
    <property type="entry name" value="CDP-OH_P_trans"/>
</dbReference>
<reference evidence="4 5" key="1">
    <citation type="submission" date="2023-05" db="EMBL/GenBank/DDBJ databases">
        <title>Marinobacter albus sp. nov., a marine bacterium isolated from sand in a coastal intertidal zone of huludao.</title>
        <authorList>
            <person name="Deng T."/>
        </authorList>
    </citation>
    <scope>NUCLEOTIDE SEQUENCE [LARGE SCALE GENOMIC DNA]</scope>
    <source>
        <strain evidence="4 5">M216</strain>
    </source>
</reference>
<feature type="transmembrane region" description="Helical" evidence="3">
    <location>
        <begin position="12"/>
        <end position="35"/>
    </location>
</feature>
<keyword evidence="5" id="KW-1185">Reference proteome</keyword>
<protein>
    <submittedName>
        <fullName evidence="4">CDP-alcohol phosphatidyltransferase family protein</fullName>
    </submittedName>
</protein>
<feature type="transmembrane region" description="Helical" evidence="3">
    <location>
        <begin position="157"/>
        <end position="178"/>
    </location>
</feature>
<evidence type="ECO:0000313" key="4">
    <source>
        <dbReference type="EMBL" id="MDK9557640.1"/>
    </source>
</evidence>
<feature type="transmembrane region" description="Helical" evidence="3">
    <location>
        <begin position="190"/>
        <end position="208"/>
    </location>
</feature>
<organism evidence="4 5">
    <name type="scientific">Marinobacter albus</name>
    <dbReference type="NCBI Taxonomy" id="3030833"/>
    <lineage>
        <taxon>Bacteria</taxon>
        <taxon>Pseudomonadati</taxon>
        <taxon>Pseudomonadota</taxon>
        <taxon>Gammaproteobacteria</taxon>
        <taxon>Pseudomonadales</taxon>
        <taxon>Marinobacteraceae</taxon>
        <taxon>Marinobacter</taxon>
    </lineage>
</organism>
<dbReference type="InterPro" id="IPR043130">
    <property type="entry name" value="CDP-OH_PTrfase_TM_dom"/>
</dbReference>